<dbReference type="SMART" id="SM00248">
    <property type="entry name" value="ANK"/>
    <property type="match status" value="4"/>
</dbReference>
<dbReference type="OMA" id="NTPHRIS"/>
<feature type="non-terminal residue" evidence="4">
    <location>
        <position position="277"/>
    </location>
</feature>
<feature type="repeat" description="ANK" evidence="3">
    <location>
        <begin position="97"/>
        <end position="129"/>
    </location>
</feature>
<sequence>SRRNVKGVEIEVLLELYDFSLILLKNMEISVTDLHWAVRSNDVGMIKKLLAGGNPIQSCDSIGRTPIHWATVLGHEGALKVLLLNTSRQLIDVRDKFGRTPLHYACAGGRTDFVGLLMKRGAGVNFKDSKGRSPLHYAAQNVKADTVDLLIKSGADKEARDCNGARPWDVALKWGCPDGFEVLRIDSAYLTDFVEPANECQETENVNDFKQKPSTEKTSSLDVLLSDWKKAEARKKKKHAMDGLKEALKAWREAETQAKLERQTRLIQQSQQDSNIQ</sequence>
<dbReference type="InterPro" id="IPR036770">
    <property type="entry name" value="Ankyrin_rpt-contain_sf"/>
</dbReference>
<dbReference type="SUPFAM" id="SSF48403">
    <property type="entry name" value="Ankyrin repeat"/>
    <property type="match status" value="1"/>
</dbReference>
<reference evidence="4 5" key="1">
    <citation type="journal article" date="2021" name="Nat. Plants">
        <title>The Taxus genome provides insights into paclitaxel biosynthesis.</title>
        <authorList>
            <person name="Xiong X."/>
            <person name="Gou J."/>
            <person name="Liao Q."/>
            <person name="Li Y."/>
            <person name="Zhou Q."/>
            <person name="Bi G."/>
            <person name="Li C."/>
            <person name="Du R."/>
            <person name="Wang X."/>
            <person name="Sun T."/>
            <person name="Guo L."/>
            <person name="Liang H."/>
            <person name="Lu P."/>
            <person name="Wu Y."/>
            <person name="Zhang Z."/>
            <person name="Ro D.K."/>
            <person name="Shang Y."/>
            <person name="Huang S."/>
            <person name="Yan J."/>
        </authorList>
    </citation>
    <scope>NUCLEOTIDE SEQUENCE [LARGE SCALE GENOMIC DNA]</scope>
    <source>
        <strain evidence="4">Ta-2019</strain>
    </source>
</reference>
<protein>
    <submittedName>
        <fullName evidence="4">Uncharacterized protein</fullName>
    </submittedName>
</protein>
<comment type="caution">
    <text evidence="4">The sequence shown here is derived from an EMBL/GenBank/DDBJ whole genome shotgun (WGS) entry which is preliminary data.</text>
</comment>
<evidence type="ECO:0000313" key="4">
    <source>
        <dbReference type="EMBL" id="KAH9289209.1"/>
    </source>
</evidence>
<dbReference type="PRINTS" id="PR01415">
    <property type="entry name" value="ANKYRIN"/>
</dbReference>
<dbReference type="Pfam" id="PF12796">
    <property type="entry name" value="Ank_2"/>
    <property type="match status" value="1"/>
</dbReference>
<keyword evidence="5" id="KW-1185">Reference proteome</keyword>
<name>A0AA38F165_TAXCH</name>
<dbReference type="Gene3D" id="1.25.40.20">
    <property type="entry name" value="Ankyrin repeat-containing domain"/>
    <property type="match status" value="1"/>
</dbReference>
<gene>
    <name evidence="4" type="ORF">KI387_033326</name>
</gene>
<dbReference type="PROSITE" id="PS50088">
    <property type="entry name" value="ANK_REPEAT"/>
    <property type="match status" value="2"/>
</dbReference>
<evidence type="ECO:0000256" key="3">
    <source>
        <dbReference type="PROSITE-ProRule" id="PRU00023"/>
    </source>
</evidence>
<dbReference type="PROSITE" id="PS50297">
    <property type="entry name" value="ANK_REP_REGION"/>
    <property type="match status" value="2"/>
</dbReference>
<keyword evidence="1" id="KW-0677">Repeat</keyword>
<keyword evidence="2 3" id="KW-0040">ANK repeat</keyword>
<organism evidence="4 5">
    <name type="scientific">Taxus chinensis</name>
    <name type="common">Chinese yew</name>
    <name type="synonym">Taxus wallichiana var. chinensis</name>
    <dbReference type="NCBI Taxonomy" id="29808"/>
    <lineage>
        <taxon>Eukaryota</taxon>
        <taxon>Viridiplantae</taxon>
        <taxon>Streptophyta</taxon>
        <taxon>Embryophyta</taxon>
        <taxon>Tracheophyta</taxon>
        <taxon>Spermatophyta</taxon>
        <taxon>Pinopsida</taxon>
        <taxon>Pinidae</taxon>
        <taxon>Conifers II</taxon>
        <taxon>Cupressales</taxon>
        <taxon>Taxaceae</taxon>
        <taxon>Taxus</taxon>
    </lineage>
</organism>
<evidence type="ECO:0000256" key="1">
    <source>
        <dbReference type="ARBA" id="ARBA00022737"/>
    </source>
</evidence>
<evidence type="ECO:0000313" key="5">
    <source>
        <dbReference type="Proteomes" id="UP000824469"/>
    </source>
</evidence>
<feature type="repeat" description="ANK" evidence="3">
    <location>
        <begin position="130"/>
        <end position="162"/>
    </location>
</feature>
<dbReference type="PANTHER" id="PTHR24171">
    <property type="entry name" value="ANKYRIN REPEAT DOMAIN-CONTAINING PROTEIN 39-RELATED"/>
    <property type="match status" value="1"/>
</dbReference>
<accession>A0AA38F165</accession>
<dbReference type="AlphaFoldDB" id="A0AA38F165"/>
<dbReference type="Proteomes" id="UP000824469">
    <property type="component" value="Unassembled WGS sequence"/>
</dbReference>
<evidence type="ECO:0000256" key="2">
    <source>
        <dbReference type="ARBA" id="ARBA00023043"/>
    </source>
</evidence>
<dbReference type="InterPro" id="IPR002110">
    <property type="entry name" value="Ankyrin_rpt"/>
</dbReference>
<dbReference type="Pfam" id="PF00023">
    <property type="entry name" value="Ank"/>
    <property type="match status" value="1"/>
</dbReference>
<proteinExistence type="predicted"/>
<dbReference type="EMBL" id="JAHRHJ020003813">
    <property type="protein sequence ID" value="KAH9289209.1"/>
    <property type="molecule type" value="Genomic_DNA"/>
</dbReference>
<feature type="non-terminal residue" evidence="4">
    <location>
        <position position="1"/>
    </location>
</feature>